<dbReference type="PANTHER" id="PTHR48100:SF32">
    <property type="entry name" value="ANCHORED PROTEIN, PUTATIVE (AFU_ORTHOLOGUE AFUA_1G10590)-RELATED"/>
    <property type="match status" value="1"/>
</dbReference>
<dbReference type="InterPro" id="IPR029033">
    <property type="entry name" value="His_PPase_superfam"/>
</dbReference>
<keyword evidence="3" id="KW-1185">Reference proteome</keyword>
<gene>
    <name evidence="2" type="ORF">M430DRAFT_46334</name>
</gene>
<dbReference type="SUPFAM" id="SSF53254">
    <property type="entry name" value="Phosphoglycerate mutase-like"/>
    <property type="match status" value="1"/>
</dbReference>
<protein>
    <recommendedName>
        <fullName evidence="4">Phosphoglycerate mutase family protein</fullName>
    </recommendedName>
</protein>
<evidence type="ECO:0000313" key="2">
    <source>
        <dbReference type="EMBL" id="PSS27231.1"/>
    </source>
</evidence>
<feature type="region of interest" description="Disordered" evidence="1">
    <location>
        <begin position="301"/>
        <end position="325"/>
    </location>
</feature>
<dbReference type="GeneID" id="36575917"/>
<dbReference type="CDD" id="cd07067">
    <property type="entry name" value="HP_PGM_like"/>
    <property type="match status" value="1"/>
</dbReference>
<sequence>MMGEAETPKYIRYSTVTGFFQQDDPATDASTFDYTATNFGLINREYSTDAEYDPDRKKTQWQRFEFQVYRLNEESGPQVQYKVLYMGRHGEGYHNAAESYYGTPAWDCYWSTKDGNDTVTWADAHLTPAGILQALKANTFWAQMISTQKIPTPESYYASPLTRCLQTAFHTFSNLSLPADRPFIPQIKELFREEIGVHTCDRRSSKSYIQQHYPTCTFEDGFAEEDPLWTPDVRETADAQDARTKTVLDDVFGNDTNTYISISSHSGEIASILRVIGHRTFSLGTGQVIPVLVRAETVDGTAPSSSIAPSSTVSTCTAPPATSTL</sequence>
<dbReference type="InterPro" id="IPR050275">
    <property type="entry name" value="PGM_Phosphatase"/>
</dbReference>
<reference evidence="2 3" key="1">
    <citation type="journal article" date="2018" name="New Phytol.">
        <title>Comparative genomics and transcriptomics depict ericoid mycorrhizal fungi as versatile saprotrophs and plant mutualists.</title>
        <authorList>
            <person name="Martino E."/>
            <person name="Morin E."/>
            <person name="Grelet G.A."/>
            <person name="Kuo A."/>
            <person name="Kohler A."/>
            <person name="Daghino S."/>
            <person name="Barry K.W."/>
            <person name="Cichocki N."/>
            <person name="Clum A."/>
            <person name="Dockter R.B."/>
            <person name="Hainaut M."/>
            <person name="Kuo R.C."/>
            <person name="LaButti K."/>
            <person name="Lindahl B.D."/>
            <person name="Lindquist E.A."/>
            <person name="Lipzen A."/>
            <person name="Khouja H.R."/>
            <person name="Magnuson J."/>
            <person name="Murat C."/>
            <person name="Ohm R.A."/>
            <person name="Singer S.W."/>
            <person name="Spatafora J.W."/>
            <person name="Wang M."/>
            <person name="Veneault-Fourrey C."/>
            <person name="Henrissat B."/>
            <person name="Grigoriev I.V."/>
            <person name="Martin F.M."/>
            <person name="Perotto S."/>
        </authorList>
    </citation>
    <scope>NUCLEOTIDE SEQUENCE [LARGE SCALE GENOMIC DNA]</scope>
    <source>
        <strain evidence="2 3">ATCC 22711</strain>
    </source>
</reference>
<evidence type="ECO:0000313" key="3">
    <source>
        <dbReference type="Proteomes" id="UP000241818"/>
    </source>
</evidence>
<dbReference type="FunCoup" id="A0A2T3BCV0">
    <property type="interactions" value="172"/>
</dbReference>
<dbReference type="SMART" id="SM00855">
    <property type="entry name" value="PGAM"/>
    <property type="match status" value="1"/>
</dbReference>
<dbReference type="OrthoDB" id="496981at2759"/>
<accession>A0A2T3BCV0</accession>
<dbReference type="Proteomes" id="UP000241818">
    <property type="component" value="Unassembled WGS sequence"/>
</dbReference>
<organism evidence="2 3">
    <name type="scientific">Amorphotheca resinae ATCC 22711</name>
    <dbReference type="NCBI Taxonomy" id="857342"/>
    <lineage>
        <taxon>Eukaryota</taxon>
        <taxon>Fungi</taxon>
        <taxon>Dikarya</taxon>
        <taxon>Ascomycota</taxon>
        <taxon>Pezizomycotina</taxon>
        <taxon>Leotiomycetes</taxon>
        <taxon>Helotiales</taxon>
        <taxon>Amorphothecaceae</taxon>
        <taxon>Amorphotheca</taxon>
    </lineage>
</organism>
<dbReference type="AlphaFoldDB" id="A0A2T3BCV0"/>
<evidence type="ECO:0000256" key="1">
    <source>
        <dbReference type="SAM" id="MobiDB-lite"/>
    </source>
</evidence>
<dbReference type="GO" id="GO:0016791">
    <property type="term" value="F:phosphatase activity"/>
    <property type="evidence" value="ECO:0007669"/>
    <property type="project" value="TreeGrafter"/>
</dbReference>
<dbReference type="RefSeq" id="XP_024724756.1">
    <property type="nucleotide sequence ID" value="XM_024867836.1"/>
</dbReference>
<dbReference type="InParanoid" id="A0A2T3BCV0"/>
<feature type="compositionally biased region" description="Low complexity" evidence="1">
    <location>
        <begin position="301"/>
        <end position="315"/>
    </location>
</feature>
<dbReference type="EMBL" id="KZ679006">
    <property type="protein sequence ID" value="PSS27231.1"/>
    <property type="molecule type" value="Genomic_DNA"/>
</dbReference>
<feature type="compositionally biased region" description="Polar residues" evidence="1">
    <location>
        <begin position="316"/>
        <end position="325"/>
    </location>
</feature>
<dbReference type="GO" id="GO:0005737">
    <property type="term" value="C:cytoplasm"/>
    <property type="evidence" value="ECO:0007669"/>
    <property type="project" value="TreeGrafter"/>
</dbReference>
<dbReference type="InterPro" id="IPR013078">
    <property type="entry name" value="His_Pase_superF_clade-1"/>
</dbReference>
<proteinExistence type="predicted"/>
<name>A0A2T3BCV0_AMORE</name>
<dbReference type="Pfam" id="PF00300">
    <property type="entry name" value="His_Phos_1"/>
    <property type="match status" value="1"/>
</dbReference>
<dbReference type="Gene3D" id="3.40.50.1240">
    <property type="entry name" value="Phosphoglycerate mutase-like"/>
    <property type="match status" value="1"/>
</dbReference>
<dbReference type="PANTHER" id="PTHR48100">
    <property type="entry name" value="BROAD-SPECIFICITY PHOSPHATASE YOR283W-RELATED"/>
    <property type="match status" value="1"/>
</dbReference>
<evidence type="ECO:0008006" key="4">
    <source>
        <dbReference type="Google" id="ProtNLM"/>
    </source>
</evidence>